<organism evidence="1 2">
    <name type="scientific">Brassica napus</name>
    <name type="common">Rape</name>
    <dbReference type="NCBI Taxonomy" id="3708"/>
    <lineage>
        <taxon>Eukaryota</taxon>
        <taxon>Viridiplantae</taxon>
        <taxon>Streptophyta</taxon>
        <taxon>Embryophyta</taxon>
        <taxon>Tracheophyta</taxon>
        <taxon>Spermatophyta</taxon>
        <taxon>Magnoliopsida</taxon>
        <taxon>eudicotyledons</taxon>
        <taxon>Gunneridae</taxon>
        <taxon>Pentapetalae</taxon>
        <taxon>rosids</taxon>
        <taxon>malvids</taxon>
        <taxon>Brassicales</taxon>
        <taxon>Brassicaceae</taxon>
        <taxon>Brassiceae</taxon>
        <taxon>Brassica</taxon>
    </lineage>
</organism>
<gene>
    <name evidence="1" type="ORF">HID58_045739</name>
</gene>
<sequence length="76" mass="8718">MERINKQNPQSIMCFSSAHRLHYLYSFTSETLSSHHEISESLESPRKSENLQIQGTRPSCSSAVSLMGLGIWLHRR</sequence>
<comment type="caution">
    <text evidence="1">The sequence shown here is derived from an EMBL/GenBank/DDBJ whole genome shotgun (WGS) entry which is preliminary data.</text>
</comment>
<evidence type="ECO:0000313" key="1">
    <source>
        <dbReference type="EMBL" id="KAH0896171.1"/>
    </source>
</evidence>
<reference evidence="1 2" key="1">
    <citation type="submission" date="2021-05" db="EMBL/GenBank/DDBJ databases">
        <title>Genome Assembly of Synthetic Allotetraploid Brassica napus Reveals Homoeologous Exchanges between Subgenomes.</title>
        <authorList>
            <person name="Davis J.T."/>
        </authorList>
    </citation>
    <scope>NUCLEOTIDE SEQUENCE [LARGE SCALE GENOMIC DNA]</scope>
    <source>
        <strain evidence="2">cv. Da-Ae</strain>
        <tissue evidence="1">Seedling</tissue>
    </source>
</reference>
<name>A0ABQ8AUE2_BRANA</name>
<keyword evidence="2" id="KW-1185">Reference proteome</keyword>
<proteinExistence type="predicted"/>
<evidence type="ECO:0000313" key="2">
    <source>
        <dbReference type="Proteomes" id="UP000824890"/>
    </source>
</evidence>
<accession>A0ABQ8AUE2</accession>
<protein>
    <submittedName>
        <fullName evidence="1">Uncharacterized protein</fullName>
    </submittedName>
</protein>
<dbReference type="EMBL" id="JAGKQM010000012">
    <property type="protein sequence ID" value="KAH0896171.1"/>
    <property type="molecule type" value="Genomic_DNA"/>
</dbReference>
<dbReference type="Proteomes" id="UP000824890">
    <property type="component" value="Unassembled WGS sequence"/>
</dbReference>